<reference evidence="1" key="1">
    <citation type="submission" date="2018-06" db="EMBL/GenBank/DDBJ databases">
        <authorList>
            <person name="Zhirakovskaya E."/>
        </authorList>
    </citation>
    <scope>NUCLEOTIDE SEQUENCE</scope>
</reference>
<dbReference type="AlphaFoldDB" id="A0A3B0U3X4"/>
<sequence length="51" mass="5928">MRTTFSLLFLLFFLFTLTSCVTTVRAKPTNIVVVKKIPRAHKIVYINGHKY</sequence>
<organism evidence="1">
    <name type="scientific">hydrothermal vent metagenome</name>
    <dbReference type="NCBI Taxonomy" id="652676"/>
    <lineage>
        <taxon>unclassified sequences</taxon>
        <taxon>metagenomes</taxon>
        <taxon>ecological metagenomes</taxon>
    </lineage>
</organism>
<proteinExistence type="predicted"/>
<dbReference type="EMBL" id="UOER01000454">
    <property type="protein sequence ID" value="VAW25585.1"/>
    <property type="molecule type" value="Genomic_DNA"/>
</dbReference>
<evidence type="ECO:0000313" key="1">
    <source>
        <dbReference type="EMBL" id="VAW25585.1"/>
    </source>
</evidence>
<accession>A0A3B0U3X4</accession>
<name>A0A3B0U3X4_9ZZZZ</name>
<evidence type="ECO:0008006" key="2">
    <source>
        <dbReference type="Google" id="ProtNLM"/>
    </source>
</evidence>
<gene>
    <name evidence="1" type="ORF">MNBD_BACTEROID04-1072</name>
</gene>
<dbReference type="PROSITE" id="PS51257">
    <property type="entry name" value="PROKAR_LIPOPROTEIN"/>
    <property type="match status" value="1"/>
</dbReference>
<protein>
    <recommendedName>
        <fullName evidence="2">Lipoprotein</fullName>
    </recommendedName>
</protein>
<feature type="non-terminal residue" evidence="1">
    <location>
        <position position="51"/>
    </location>
</feature>